<dbReference type="Proteomes" id="UP001501725">
    <property type="component" value="Unassembled WGS sequence"/>
</dbReference>
<sequence>MSLIQNIRDKYARIAVIAIALSLVGFILMDALSGRSNLFSGNETTIGEINGEEIDYLDFDKRLKAQEEQYKAQGYDMGDNRQQLVEGAWNAELMRVLLGEEYKKLGITVSDKEVNDYLFGANPPQDLRQQFTDSTGQYNAARAVQTINQMRKSGTPEQKANFDNYLAGMRNQRQFEKYTALLAHSVYVPKWFAEKQLSDASLVAKTAYVNVPYATIADSTVKVSDDEIRRYIDNHRTEFEQKEESRGISYVLFPAAPSATDSAAAQQALLQLKPAFDSAANYEEFLRTNNSTMPFYNGLLNKSAIQQPNKEAILAQPVGTTYGPYLETGQGGRNFWVMSKVLEARAIPDTVTARHILIGTSQQDPQSGQRVAIRDDSTAKRLADSVRGLLAAGQSFDSLVARFSDDPGSKQTGGKYENIAANGQMVPTFSDYIFTAGVGQVGVVKTDFGYHIIEVLSQKGASTGYKVAYFGRPIEVSAETENAAANAANQFANDSRSVESFNQNYDKNLRTKGLNKQVADNITPLSYNIPGIGVSRELVRNIFSATRGEVLQPQRITAPVEGYVVAVVTSVNKPGLMSVNAARPGVEVVLRNQKKAAQIRKNIGAISTLEAVSQKVSQPVVNADSVRFAGNNNNALGFEYKVIGAAFNPANKGKVVPEPIDGQAGVYVLRVDGISGTVTEFGNAQQYRQVLQQQARQQAQNQDPLTPLKARASIKDNRAKFY</sequence>
<reference evidence="15" key="1">
    <citation type="journal article" date="2019" name="Int. J. Syst. Evol. Microbiol.">
        <title>The Global Catalogue of Microorganisms (GCM) 10K type strain sequencing project: providing services to taxonomists for standard genome sequencing and annotation.</title>
        <authorList>
            <consortium name="The Broad Institute Genomics Platform"/>
            <consortium name="The Broad Institute Genome Sequencing Center for Infectious Disease"/>
            <person name="Wu L."/>
            <person name="Ma J."/>
        </authorList>
    </citation>
    <scope>NUCLEOTIDE SEQUENCE [LARGE SCALE GENOMIC DNA]</scope>
    <source>
        <strain evidence="15">JCM 17919</strain>
    </source>
</reference>
<dbReference type="InterPro" id="IPR000297">
    <property type="entry name" value="PPIase_PpiC"/>
</dbReference>
<dbReference type="Pfam" id="PF13616">
    <property type="entry name" value="Rotamase_3"/>
    <property type="match status" value="1"/>
</dbReference>
<evidence type="ECO:0000256" key="2">
    <source>
        <dbReference type="ARBA" id="ARBA00022475"/>
    </source>
</evidence>
<evidence type="ECO:0000256" key="8">
    <source>
        <dbReference type="ARBA" id="ARBA00038408"/>
    </source>
</evidence>
<comment type="similarity">
    <text evidence="8">Belongs to the PpiD chaperone family.</text>
</comment>
<dbReference type="Pfam" id="PF13623">
    <property type="entry name" value="SurA_N_2"/>
    <property type="match status" value="1"/>
</dbReference>
<proteinExistence type="inferred from homology"/>
<evidence type="ECO:0000256" key="6">
    <source>
        <dbReference type="ARBA" id="ARBA00023136"/>
    </source>
</evidence>
<evidence type="ECO:0000256" key="12">
    <source>
        <dbReference type="SAM" id="Phobius"/>
    </source>
</evidence>
<keyword evidence="15" id="KW-1185">Reference proteome</keyword>
<keyword evidence="3" id="KW-0997">Cell inner membrane</keyword>
<accession>A0ABP8HDL2</accession>
<keyword evidence="11" id="KW-0697">Rotamase</keyword>
<keyword evidence="7" id="KW-0143">Chaperone</keyword>
<evidence type="ECO:0000256" key="3">
    <source>
        <dbReference type="ARBA" id="ARBA00022519"/>
    </source>
</evidence>
<keyword evidence="4 12" id="KW-0812">Transmembrane</keyword>
<dbReference type="PROSITE" id="PS50198">
    <property type="entry name" value="PPIC_PPIASE_2"/>
    <property type="match status" value="1"/>
</dbReference>
<evidence type="ECO:0000256" key="10">
    <source>
        <dbReference type="ARBA" id="ARBA00042775"/>
    </source>
</evidence>
<evidence type="ECO:0000256" key="4">
    <source>
        <dbReference type="ARBA" id="ARBA00022692"/>
    </source>
</evidence>
<keyword evidence="5 12" id="KW-1133">Transmembrane helix</keyword>
<dbReference type="SUPFAM" id="SSF109998">
    <property type="entry name" value="Triger factor/SurA peptide-binding domain-like"/>
    <property type="match status" value="1"/>
</dbReference>
<evidence type="ECO:0000256" key="5">
    <source>
        <dbReference type="ARBA" id="ARBA00022989"/>
    </source>
</evidence>
<dbReference type="PANTHER" id="PTHR47529">
    <property type="entry name" value="PEPTIDYL-PROLYL CIS-TRANS ISOMERASE D"/>
    <property type="match status" value="1"/>
</dbReference>
<dbReference type="Gene3D" id="3.10.50.40">
    <property type="match status" value="1"/>
</dbReference>
<gene>
    <name evidence="14" type="ORF">GCM10023184_33980</name>
</gene>
<keyword evidence="6 12" id="KW-0472">Membrane</keyword>
<protein>
    <recommendedName>
        <fullName evidence="9">Periplasmic chaperone PpiD</fullName>
    </recommendedName>
    <alternativeName>
        <fullName evidence="10">Periplasmic folding chaperone</fullName>
    </alternativeName>
</protein>
<evidence type="ECO:0000256" key="7">
    <source>
        <dbReference type="ARBA" id="ARBA00023186"/>
    </source>
</evidence>
<dbReference type="PANTHER" id="PTHR47529:SF1">
    <property type="entry name" value="PERIPLASMIC CHAPERONE PPID"/>
    <property type="match status" value="1"/>
</dbReference>
<evidence type="ECO:0000256" key="9">
    <source>
        <dbReference type="ARBA" id="ARBA00040743"/>
    </source>
</evidence>
<feature type="transmembrane region" description="Helical" evidence="12">
    <location>
        <begin position="12"/>
        <end position="32"/>
    </location>
</feature>
<dbReference type="InterPro" id="IPR027304">
    <property type="entry name" value="Trigger_fact/SurA_dom_sf"/>
</dbReference>
<evidence type="ECO:0000259" key="13">
    <source>
        <dbReference type="PROSITE" id="PS50198"/>
    </source>
</evidence>
<dbReference type="InterPro" id="IPR052029">
    <property type="entry name" value="PpiD_chaperone"/>
</dbReference>
<dbReference type="EMBL" id="BAABGY010000011">
    <property type="protein sequence ID" value="GAA4337906.1"/>
    <property type="molecule type" value="Genomic_DNA"/>
</dbReference>
<evidence type="ECO:0000313" key="14">
    <source>
        <dbReference type="EMBL" id="GAA4337906.1"/>
    </source>
</evidence>
<comment type="caution">
    <text evidence="14">The sequence shown here is derived from an EMBL/GenBank/DDBJ whole genome shotgun (WGS) entry which is preliminary data.</text>
</comment>
<name>A0ABP8HDL2_9BACT</name>
<evidence type="ECO:0000256" key="1">
    <source>
        <dbReference type="ARBA" id="ARBA00004382"/>
    </source>
</evidence>
<evidence type="ECO:0000313" key="15">
    <source>
        <dbReference type="Proteomes" id="UP001501725"/>
    </source>
</evidence>
<dbReference type="RefSeq" id="WP_345256984.1">
    <property type="nucleotide sequence ID" value="NZ_BAABGY010000011.1"/>
</dbReference>
<organism evidence="14 15">
    <name type="scientific">Flaviaesturariibacter amylovorans</name>
    <dbReference type="NCBI Taxonomy" id="1084520"/>
    <lineage>
        <taxon>Bacteria</taxon>
        <taxon>Pseudomonadati</taxon>
        <taxon>Bacteroidota</taxon>
        <taxon>Chitinophagia</taxon>
        <taxon>Chitinophagales</taxon>
        <taxon>Chitinophagaceae</taxon>
        <taxon>Flaviaestuariibacter</taxon>
    </lineage>
</organism>
<dbReference type="InterPro" id="IPR046357">
    <property type="entry name" value="PPIase_dom_sf"/>
</dbReference>
<comment type="subcellular location">
    <subcellularLocation>
        <location evidence="1">Cell inner membrane</location>
        <topology evidence="1">Single-pass type II membrane protein</topology>
        <orientation evidence="1">Periplasmic side</orientation>
    </subcellularLocation>
</comment>
<dbReference type="SUPFAM" id="SSF54534">
    <property type="entry name" value="FKBP-like"/>
    <property type="match status" value="1"/>
</dbReference>
<dbReference type="GO" id="GO:0016853">
    <property type="term" value="F:isomerase activity"/>
    <property type="evidence" value="ECO:0007669"/>
    <property type="project" value="UniProtKB-KW"/>
</dbReference>
<keyword evidence="11 14" id="KW-0413">Isomerase</keyword>
<evidence type="ECO:0000256" key="11">
    <source>
        <dbReference type="PROSITE-ProRule" id="PRU00278"/>
    </source>
</evidence>
<feature type="domain" description="PpiC" evidence="13">
    <location>
        <begin position="348"/>
        <end position="457"/>
    </location>
</feature>
<keyword evidence="2" id="KW-1003">Cell membrane</keyword>